<dbReference type="Proteomes" id="UP001291623">
    <property type="component" value="Unassembled WGS sequence"/>
</dbReference>
<accession>A0AAE1SFC0</accession>
<reference evidence="1" key="1">
    <citation type="submission" date="2023-12" db="EMBL/GenBank/DDBJ databases">
        <title>Genome assembly of Anisodus tanguticus.</title>
        <authorList>
            <person name="Wang Y.-J."/>
        </authorList>
    </citation>
    <scope>NUCLEOTIDE SEQUENCE</scope>
    <source>
        <strain evidence="1">KB-2021</strain>
        <tissue evidence="1">Leaf</tissue>
    </source>
</reference>
<sequence length="327" mass="37221">MQLAPTVSCLCTSNGQKFPGLDMLLKVGCKLGECRILLCEPGVKHKLQKLQLNFPRQQGIAMLTSSSPPSYRIVCNQLRDDLQIPNPQYPSLCIILEFVPITSNPYGGVVKLVSVHEDDGNNLRYEVLSLEIGPCPCWRAIDNVPPSDGRKRKSMQFFFRMGVAYCICFFDDLDRQVDVLDMINETYTGRRAHFDLSMMSSTTHLLDWNGRLSFAQLLKDELHVLILDDPTKLKWAETKRIIKLQFLKPSSYHYNKDELITFHACADKSTMLFLWKVNKDNKSLCYYDIYTGELSTCKLHPTSFSTITDDELVALEVARFALCKAGL</sequence>
<organism evidence="1 2">
    <name type="scientific">Anisodus tanguticus</name>
    <dbReference type="NCBI Taxonomy" id="243964"/>
    <lineage>
        <taxon>Eukaryota</taxon>
        <taxon>Viridiplantae</taxon>
        <taxon>Streptophyta</taxon>
        <taxon>Embryophyta</taxon>
        <taxon>Tracheophyta</taxon>
        <taxon>Spermatophyta</taxon>
        <taxon>Magnoliopsida</taxon>
        <taxon>eudicotyledons</taxon>
        <taxon>Gunneridae</taxon>
        <taxon>Pentapetalae</taxon>
        <taxon>asterids</taxon>
        <taxon>lamiids</taxon>
        <taxon>Solanales</taxon>
        <taxon>Solanaceae</taxon>
        <taxon>Solanoideae</taxon>
        <taxon>Hyoscyameae</taxon>
        <taxon>Anisodus</taxon>
    </lineage>
</organism>
<protein>
    <submittedName>
        <fullName evidence="1">Uncharacterized protein</fullName>
    </submittedName>
</protein>
<gene>
    <name evidence="1" type="ORF">RND71_012165</name>
</gene>
<keyword evidence="2" id="KW-1185">Reference proteome</keyword>
<proteinExistence type="predicted"/>
<comment type="caution">
    <text evidence="1">The sequence shown here is derived from an EMBL/GenBank/DDBJ whole genome shotgun (WGS) entry which is preliminary data.</text>
</comment>
<evidence type="ECO:0000313" key="1">
    <source>
        <dbReference type="EMBL" id="KAK4368373.1"/>
    </source>
</evidence>
<dbReference type="EMBL" id="JAVYJV010000006">
    <property type="protein sequence ID" value="KAK4368373.1"/>
    <property type="molecule type" value="Genomic_DNA"/>
</dbReference>
<dbReference type="AlphaFoldDB" id="A0AAE1SFC0"/>
<name>A0AAE1SFC0_9SOLA</name>
<evidence type="ECO:0000313" key="2">
    <source>
        <dbReference type="Proteomes" id="UP001291623"/>
    </source>
</evidence>